<gene>
    <name evidence="1" type="ORF">TWF481_009033</name>
</gene>
<accession>A0AAV9W3R0</accession>
<sequence>MPSQSPRQVKAANGTVIKSRCIKTSSEAKLFTPSEGQKAAGVLKEKEGKGGAEKWVMKAVEYDPDGYGDQFA</sequence>
<dbReference type="AlphaFoldDB" id="A0AAV9W3R0"/>
<protein>
    <submittedName>
        <fullName evidence="1">Uncharacterized protein</fullName>
    </submittedName>
</protein>
<evidence type="ECO:0000313" key="2">
    <source>
        <dbReference type="Proteomes" id="UP001370758"/>
    </source>
</evidence>
<keyword evidence="2" id="KW-1185">Reference proteome</keyword>
<reference evidence="1 2" key="1">
    <citation type="submission" date="2023-08" db="EMBL/GenBank/DDBJ databases">
        <authorList>
            <person name="Palmer J.M."/>
        </authorList>
    </citation>
    <scope>NUCLEOTIDE SEQUENCE [LARGE SCALE GENOMIC DNA]</scope>
    <source>
        <strain evidence="1 2">TWF481</strain>
    </source>
</reference>
<evidence type="ECO:0000313" key="1">
    <source>
        <dbReference type="EMBL" id="KAK6501188.1"/>
    </source>
</evidence>
<name>A0AAV9W3R0_9PEZI</name>
<comment type="caution">
    <text evidence="1">The sequence shown here is derived from an EMBL/GenBank/DDBJ whole genome shotgun (WGS) entry which is preliminary data.</text>
</comment>
<dbReference type="Proteomes" id="UP001370758">
    <property type="component" value="Unassembled WGS sequence"/>
</dbReference>
<organism evidence="1 2">
    <name type="scientific">Arthrobotrys musiformis</name>
    <dbReference type="NCBI Taxonomy" id="47236"/>
    <lineage>
        <taxon>Eukaryota</taxon>
        <taxon>Fungi</taxon>
        <taxon>Dikarya</taxon>
        <taxon>Ascomycota</taxon>
        <taxon>Pezizomycotina</taxon>
        <taxon>Orbiliomycetes</taxon>
        <taxon>Orbiliales</taxon>
        <taxon>Orbiliaceae</taxon>
        <taxon>Arthrobotrys</taxon>
    </lineage>
</organism>
<dbReference type="EMBL" id="JAVHJL010000006">
    <property type="protein sequence ID" value="KAK6501188.1"/>
    <property type="molecule type" value="Genomic_DNA"/>
</dbReference>
<proteinExistence type="predicted"/>